<evidence type="ECO:0000313" key="1">
    <source>
        <dbReference type="EMBL" id="MDP1026437.1"/>
    </source>
</evidence>
<evidence type="ECO:0000313" key="2">
    <source>
        <dbReference type="Proteomes" id="UP001230685"/>
    </source>
</evidence>
<dbReference type="Proteomes" id="UP001230685">
    <property type="component" value="Unassembled WGS sequence"/>
</dbReference>
<dbReference type="RefSeq" id="WP_305171996.1">
    <property type="nucleotide sequence ID" value="NZ_JAUUDS010000001.1"/>
</dbReference>
<proteinExistence type="predicted"/>
<accession>A0ABT9EHY5</accession>
<protein>
    <submittedName>
        <fullName evidence="1">Pilus assembly protein</fullName>
    </submittedName>
</protein>
<reference evidence="1 2" key="1">
    <citation type="submission" date="2023-07" db="EMBL/GenBank/DDBJ databases">
        <authorList>
            <person name="Kim M.K."/>
        </authorList>
    </citation>
    <scope>NUCLEOTIDE SEQUENCE [LARGE SCALE GENOMIC DNA]</scope>
    <source>
        <strain evidence="1 2">KR1UV-12</strain>
    </source>
</reference>
<keyword evidence="2" id="KW-1185">Reference proteome</keyword>
<sequence>MMLFFPTLTQLRRLATDRRGLAMTEFALCLPLLAAVTFVGLENVNYAFAAQKVGDIATLSADSISRIRVGISEDDVTETLTGIAKLGSTLGFTANGRVIVSSIQPVLDASGNIIDQKIRWQRCYGNLTSATSSYGTQGQSLGTAGMGPTGRQVAAIKDNELIFVETIYVYQPLININLFRGQRTMRMLSSMTVRERTANDLVASGTASTC</sequence>
<organism evidence="1 2">
    <name type="scientific">Sphingomonas aurea</name>
    <dbReference type="NCBI Taxonomy" id="3063994"/>
    <lineage>
        <taxon>Bacteria</taxon>
        <taxon>Pseudomonadati</taxon>
        <taxon>Pseudomonadota</taxon>
        <taxon>Alphaproteobacteria</taxon>
        <taxon>Sphingomonadales</taxon>
        <taxon>Sphingomonadaceae</taxon>
        <taxon>Sphingomonas</taxon>
    </lineage>
</organism>
<comment type="caution">
    <text evidence="1">The sequence shown here is derived from an EMBL/GenBank/DDBJ whole genome shotgun (WGS) entry which is preliminary data.</text>
</comment>
<name>A0ABT9EHY5_9SPHN</name>
<dbReference type="EMBL" id="JAUUDS010000001">
    <property type="protein sequence ID" value="MDP1026437.1"/>
    <property type="molecule type" value="Genomic_DNA"/>
</dbReference>
<gene>
    <name evidence="1" type="ORF">Q5H91_04370</name>
</gene>